<dbReference type="Pfam" id="PF01536">
    <property type="entry name" value="SAM_decarbox"/>
    <property type="match status" value="1"/>
</dbReference>
<organism evidence="3 4">
    <name type="scientific">Arabidopsis suecica</name>
    <name type="common">Swedish thale-cress</name>
    <name type="synonym">Cardaminopsis suecica</name>
    <dbReference type="NCBI Taxonomy" id="45249"/>
    <lineage>
        <taxon>Eukaryota</taxon>
        <taxon>Viridiplantae</taxon>
        <taxon>Streptophyta</taxon>
        <taxon>Embryophyta</taxon>
        <taxon>Tracheophyta</taxon>
        <taxon>Spermatophyta</taxon>
        <taxon>Magnoliopsida</taxon>
        <taxon>eudicotyledons</taxon>
        <taxon>Gunneridae</taxon>
        <taxon>Pentapetalae</taxon>
        <taxon>rosids</taxon>
        <taxon>malvids</taxon>
        <taxon>Brassicales</taxon>
        <taxon>Brassicaceae</taxon>
        <taxon>Camelineae</taxon>
        <taxon>Arabidopsis</taxon>
    </lineage>
</organism>
<dbReference type="Proteomes" id="UP000694251">
    <property type="component" value="Chromosome 8"/>
</dbReference>
<evidence type="ECO:0000313" key="4">
    <source>
        <dbReference type="Proteomes" id="UP000694251"/>
    </source>
</evidence>
<evidence type="ECO:0000256" key="1">
    <source>
        <dbReference type="ARBA" id="ARBA00023066"/>
    </source>
</evidence>
<comment type="caution">
    <text evidence="3">The sequence shown here is derived from an EMBL/GenBank/DDBJ whole genome shotgun (WGS) entry which is preliminary data.</text>
</comment>
<dbReference type="OrthoDB" id="1068353at2759"/>
<evidence type="ECO:0000313" key="3">
    <source>
        <dbReference type="EMBL" id="KAG7582162.1"/>
    </source>
</evidence>
<dbReference type="PANTHER" id="PTHR11570">
    <property type="entry name" value="S-ADENOSYLMETHIONINE DECARBOXYLASE"/>
    <property type="match status" value="1"/>
</dbReference>
<reference evidence="3 4" key="1">
    <citation type="submission" date="2020-12" db="EMBL/GenBank/DDBJ databases">
        <title>Concerted genomic and epigenomic changes stabilize Arabidopsis allopolyploids.</title>
        <authorList>
            <person name="Chen Z."/>
        </authorList>
    </citation>
    <scope>NUCLEOTIDE SEQUENCE [LARGE SCALE GENOMIC DNA]</scope>
    <source>
        <strain evidence="3">As9502</strain>
        <tissue evidence="3">Leaf</tissue>
    </source>
</reference>
<dbReference type="GO" id="GO:0008295">
    <property type="term" value="P:spermidine biosynthetic process"/>
    <property type="evidence" value="ECO:0007669"/>
    <property type="project" value="UniProtKB-KW"/>
</dbReference>
<dbReference type="GO" id="GO:0006597">
    <property type="term" value="P:spermine biosynthetic process"/>
    <property type="evidence" value="ECO:0007669"/>
    <property type="project" value="InterPro"/>
</dbReference>
<proteinExistence type="predicted"/>
<keyword evidence="2" id="KW-0620">Polyamine biosynthesis</keyword>
<dbReference type="EMBL" id="JAEFBJ010000008">
    <property type="protein sequence ID" value="KAG7582162.1"/>
    <property type="molecule type" value="Genomic_DNA"/>
</dbReference>
<dbReference type="InterPro" id="IPR001985">
    <property type="entry name" value="S-AdoMet_decarboxylase_euk"/>
</dbReference>
<keyword evidence="1" id="KW-0745">Spermidine biosynthesis</keyword>
<accession>A0A8T2B9A7</accession>
<evidence type="ECO:0000256" key="2">
    <source>
        <dbReference type="ARBA" id="ARBA00023115"/>
    </source>
</evidence>
<keyword evidence="4" id="KW-1185">Reference proteome</keyword>
<name>A0A8T2B9A7_ARASU</name>
<sequence>MTTEFEGVEKRLEIVFGKEEDSLREVLTEEVWLDILRSIDCWIVDKLLTASVDSYLLSASSLFVFDDRLIIKTCGEIKLFQAITKILGLSKRTPVGVKFTRGTYFWPERQPEPHGNFPSEVSELRRNFLELDDTVTAEFGTDEKHKFHIFAAAASGSSVSDGVTVEILMTGIEKSKASVFFKDSGMPGSMTSASGIDQIFPESSICDHEFPTCGYSMNGVVGSNSVYTIHVTPEEGFSFASFEVCGCETHSLEKLVQNVLSCFNPSTFTVVLHTRSKLELLDLNIEGRICKEKDCQNLGSYGTMTYLSF</sequence>
<protein>
    <submittedName>
        <fullName evidence="3">S-adenosylmethionine decarboxylase core</fullName>
    </submittedName>
</protein>
<dbReference type="GO" id="GO:0004014">
    <property type="term" value="F:adenosylmethionine decarboxylase activity"/>
    <property type="evidence" value="ECO:0007669"/>
    <property type="project" value="InterPro"/>
</dbReference>
<dbReference type="GO" id="GO:0005829">
    <property type="term" value="C:cytosol"/>
    <property type="evidence" value="ECO:0007669"/>
    <property type="project" value="TreeGrafter"/>
</dbReference>
<dbReference type="NCBIfam" id="TIGR00535">
    <property type="entry name" value="SAM_DCase"/>
    <property type="match status" value="1"/>
</dbReference>
<gene>
    <name evidence="3" type="ORF">ISN44_As08g017740</name>
</gene>
<dbReference type="InterPro" id="IPR048283">
    <property type="entry name" value="AdoMetDC-like"/>
</dbReference>
<dbReference type="AlphaFoldDB" id="A0A8T2B9A7"/>
<dbReference type="PANTHER" id="PTHR11570:SF27">
    <property type="entry name" value="ADENOSYLMETHIONINE DECARBOXYLASE"/>
    <property type="match status" value="1"/>
</dbReference>